<accession>A0AAV7JFG2</accession>
<dbReference type="SMART" id="SM00181">
    <property type="entry name" value="EGF"/>
    <property type="match status" value="2"/>
</dbReference>
<proteinExistence type="predicted"/>
<feature type="chain" id="PRO_5043686800" evidence="16">
    <location>
        <begin position="21"/>
        <end position="589"/>
    </location>
</feature>
<dbReference type="GO" id="GO:0005509">
    <property type="term" value="F:calcium ion binding"/>
    <property type="evidence" value="ECO:0007669"/>
    <property type="project" value="InterPro"/>
</dbReference>
<keyword evidence="7" id="KW-0677">Repeat</keyword>
<dbReference type="PROSITE" id="PS00010">
    <property type="entry name" value="ASX_HYDROXYL"/>
    <property type="match status" value="1"/>
</dbReference>
<dbReference type="PANTHER" id="PTHR24373:SF275">
    <property type="entry name" value="TIR DOMAIN-CONTAINING PROTEIN"/>
    <property type="match status" value="1"/>
</dbReference>
<dbReference type="PROSITE" id="PS51450">
    <property type="entry name" value="LRR"/>
    <property type="match status" value="1"/>
</dbReference>
<evidence type="ECO:0000256" key="2">
    <source>
        <dbReference type="ARBA" id="ARBA00022536"/>
    </source>
</evidence>
<evidence type="ECO:0000256" key="5">
    <source>
        <dbReference type="ARBA" id="ARBA00022692"/>
    </source>
</evidence>
<dbReference type="InterPro" id="IPR050328">
    <property type="entry name" value="Dev_Immune_Receptor"/>
</dbReference>
<dbReference type="SUPFAM" id="SSF57196">
    <property type="entry name" value="EGF/Laminin"/>
    <property type="match status" value="2"/>
</dbReference>
<dbReference type="Gene3D" id="2.10.25.10">
    <property type="entry name" value="Laminin"/>
    <property type="match status" value="1"/>
</dbReference>
<evidence type="ECO:0000256" key="1">
    <source>
        <dbReference type="ARBA" id="ARBA00004479"/>
    </source>
</evidence>
<keyword evidence="10" id="KW-1015">Disulfide bond</keyword>
<evidence type="ECO:0000256" key="14">
    <source>
        <dbReference type="SAM" id="MobiDB-lite"/>
    </source>
</evidence>
<dbReference type="InterPro" id="IPR000742">
    <property type="entry name" value="EGF"/>
</dbReference>
<keyword evidence="4" id="KW-0433">Leucine-rich repeat</keyword>
<organism evidence="18 19">
    <name type="scientific">Oopsacas minuta</name>
    <dbReference type="NCBI Taxonomy" id="111878"/>
    <lineage>
        <taxon>Eukaryota</taxon>
        <taxon>Metazoa</taxon>
        <taxon>Porifera</taxon>
        <taxon>Hexactinellida</taxon>
        <taxon>Hexasterophora</taxon>
        <taxon>Lyssacinosida</taxon>
        <taxon>Leucopsacidae</taxon>
        <taxon>Oopsacas</taxon>
    </lineage>
</organism>
<evidence type="ECO:0000256" key="10">
    <source>
        <dbReference type="ARBA" id="ARBA00023157"/>
    </source>
</evidence>
<keyword evidence="8 15" id="KW-1133">Transmembrane helix</keyword>
<evidence type="ECO:0000313" key="18">
    <source>
        <dbReference type="EMBL" id="KAI6647608.1"/>
    </source>
</evidence>
<evidence type="ECO:0000256" key="13">
    <source>
        <dbReference type="PROSITE-ProRule" id="PRU00259"/>
    </source>
</evidence>
<evidence type="ECO:0000256" key="16">
    <source>
        <dbReference type="SAM" id="SignalP"/>
    </source>
</evidence>
<dbReference type="SMART" id="SM00179">
    <property type="entry name" value="EGF_CA"/>
    <property type="match status" value="2"/>
</dbReference>
<keyword evidence="12" id="KW-0325">Glycoprotein</keyword>
<name>A0AAV7JFG2_9METZ</name>
<keyword evidence="2" id="KW-0245">EGF-like domain</keyword>
<feature type="signal peptide" evidence="16">
    <location>
        <begin position="1"/>
        <end position="20"/>
    </location>
</feature>
<evidence type="ECO:0000256" key="4">
    <source>
        <dbReference type="ARBA" id="ARBA00022614"/>
    </source>
</evidence>
<dbReference type="EMBL" id="JAKMXF010000340">
    <property type="protein sequence ID" value="KAI6647608.1"/>
    <property type="molecule type" value="Genomic_DNA"/>
</dbReference>
<dbReference type="Proteomes" id="UP001165289">
    <property type="component" value="Unassembled WGS sequence"/>
</dbReference>
<keyword evidence="3" id="KW-0254">Endocytosis</keyword>
<dbReference type="InterPro" id="IPR001611">
    <property type="entry name" value="Leu-rich_rpt"/>
</dbReference>
<dbReference type="Gene3D" id="3.80.10.10">
    <property type="entry name" value="Ribonuclease Inhibitor"/>
    <property type="match status" value="1"/>
</dbReference>
<comment type="subcellular location">
    <subcellularLocation>
        <location evidence="1">Membrane</location>
        <topology evidence="1">Single-pass type I membrane protein</topology>
    </subcellularLocation>
</comment>
<evidence type="ECO:0000256" key="3">
    <source>
        <dbReference type="ARBA" id="ARBA00022583"/>
    </source>
</evidence>
<dbReference type="InterPro" id="IPR000225">
    <property type="entry name" value="Armadillo"/>
</dbReference>
<protein>
    <submittedName>
        <fullName evidence="18">Reticulon-4 receptor-like 2</fullName>
    </submittedName>
</protein>
<dbReference type="PANTHER" id="PTHR24373">
    <property type="entry name" value="SLIT RELATED LEUCINE-RICH REPEAT NEURONAL PROTEIN"/>
    <property type="match status" value="1"/>
</dbReference>
<feature type="transmembrane region" description="Helical" evidence="15">
    <location>
        <begin position="470"/>
        <end position="498"/>
    </location>
</feature>
<feature type="domain" description="EGF-like" evidence="17">
    <location>
        <begin position="396"/>
        <end position="410"/>
    </location>
</feature>
<dbReference type="FunFam" id="2.10.25.10:FF:000009">
    <property type="entry name" value="Low-density lipoprotein receptor isoform 1"/>
    <property type="match status" value="1"/>
</dbReference>
<sequence length="589" mass="65934">MSRIYIILFIQLFCYNLAFSQIAICSNDAGFCLQYNATNYLNCYINNNTVTNSVTALLRNCTSNNTLVHTLNVFKNYASTGGDLLIEFDLGPGIQNLHLGNNADNDYIRLKSVNAPELTYLRFSYVQGRFFLDSNDFFNNFPKLKTISSSYSGSFIFSTETPSFTNLQFLTNLELQLYVLGDKTLTVDMVSGLENLVNLDLTNSNFEKIAANALKGLSNLTTLSLHENRIEQLDDDVFSDLNSLEDLNLEGNDIKTASVKAFDGLENVTTVDLSKNPTFSLENILAFKSVKKLYLNNNGYTFLGPEILQQLTNLEILYLDNPFNCNCKMQWAAFVSQYGVTINGALCENPILGIGLPITSFELYSECDNEQFSCFNKSISCPDDKLCQNTVDGSECICPEGYMENAKGNCEDRNECIIDNGGCMQTCMNTVGGYECLCKDGYKMSRNNRKKCVVSPTPSPPTTIPFYCHLIFFIWALIVTVILVLACLLFPFIVRFCLFMKVKKERQRARKTVSVISIRNEEESNVPSVIPDESLEVKEVPQEKASKEYQQLPAEEPVDVPDSSEGKGKGYQQLASEDPITESVENTSL</sequence>
<evidence type="ECO:0000256" key="8">
    <source>
        <dbReference type="ARBA" id="ARBA00022989"/>
    </source>
</evidence>
<comment type="caution">
    <text evidence="18">The sequence shown here is derived from an EMBL/GenBank/DDBJ whole genome shotgun (WGS) entry which is preliminary data.</text>
</comment>
<dbReference type="InterPro" id="IPR000152">
    <property type="entry name" value="EGF-type_Asp/Asn_hydroxyl_site"/>
</dbReference>
<keyword evidence="6 16" id="KW-0732">Signal</keyword>
<feature type="repeat" description="ARM" evidence="13">
    <location>
        <begin position="191"/>
        <end position="221"/>
    </location>
</feature>
<dbReference type="PROSITE" id="PS01186">
    <property type="entry name" value="EGF_2"/>
    <property type="match status" value="1"/>
</dbReference>
<dbReference type="GO" id="GO:0016020">
    <property type="term" value="C:membrane"/>
    <property type="evidence" value="ECO:0007669"/>
    <property type="project" value="UniProtKB-SubCell"/>
</dbReference>
<dbReference type="CDD" id="cd00054">
    <property type="entry name" value="EGF_CA"/>
    <property type="match status" value="1"/>
</dbReference>
<dbReference type="Pfam" id="PF13855">
    <property type="entry name" value="LRR_8"/>
    <property type="match status" value="1"/>
</dbReference>
<dbReference type="InterPro" id="IPR003591">
    <property type="entry name" value="Leu-rich_rpt_typical-subtyp"/>
</dbReference>
<feature type="region of interest" description="Disordered" evidence="14">
    <location>
        <begin position="540"/>
        <end position="589"/>
    </location>
</feature>
<gene>
    <name evidence="18" type="ORF">LOD99_8682</name>
</gene>
<evidence type="ECO:0000256" key="9">
    <source>
        <dbReference type="ARBA" id="ARBA00023136"/>
    </source>
</evidence>
<dbReference type="Pfam" id="PF14670">
    <property type="entry name" value="FXa_inhibition"/>
    <property type="match status" value="1"/>
</dbReference>
<keyword evidence="5 15" id="KW-0812">Transmembrane</keyword>
<keyword evidence="11 18" id="KW-0675">Receptor</keyword>
<evidence type="ECO:0000256" key="11">
    <source>
        <dbReference type="ARBA" id="ARBA00023170"/>
    </source>
</evidence>
<evidence type="ECO:0000256" key="7">
    <source>
        <dbReference type="ARBA" id="ARBA00022737"/>
    </source>
</evidence>
<evidence type="ECO:0000256" key="6">
    <source>
        <dbReference type="ARBA" id="ARBA00022729"/>
    </source>
</evidence>
<dbReference type="GO" id="GO:0006897">
    <property type="term" value="P:endocytosis"/>
    <property type="evidence" value="ECO:0007669"/>
    <property type="project" value="UniProtKB-KW"/>
</dbReference>
<dbReference type="InterPro" id="IPR001881">
    <property type="entry name" value="EGF-like_Ca-bd_dom"/>
</dbReference>
<keyword evidence="9 15" id="KW-0472">Membrane</keyword>
<dbReference type="InterPro" id="IPR032675">
    <property type="entry name" value="LRR_dom_sf"/>
</dbReference>
<reference evidence="18 19" key="1">
    <citation type="journal article" date="2023" name="BMC Biol.">
        <title>The compact genome of the sponge Oopsacas minuta (Hexactinellida) is lacking key metazoan core genes.</title>
        <authorList>
            <person name="Santini S."/>
            <person name="Schenkelaars Q."/>
            <person name="Jourda C."/>
            <person name="Duchesne M."/>
            <person name="Belahbib H."/>
            <person name="Rocher C."/>
            <person name="Selva M."/>
            <person name="Riesgo A."/>
            <person name="Vervoort M."/>
            <person name="Leys S.P."/>
            <person name="Kodjabachian L."/>
            <person name="Le Bivic A."/>
            <person name="Borchiellini C."/>
            <person name="Claverie J.M."/>
            <person name="Renard E."/>
        </authorList>
    </citation>
    <scope>NUCLEOTIDE SEQUENCE [LARGE SCALE GENOMIC DNA]</scope>
    <source>
        <strain evidence="18">SPO-2</strain>
    </source>
</reference>
<keyword evidence="19" id="KW-1185">Reference proteome</keyword>
<evidence type="ECO:0000259" key="17">
    <source>
        <dbReference type="PROSITE" id="PS01186"/>
    </source>
</evidence>
<evidence type="ECO:0000256" key="15">
    <source>
        <dbReference type="SAM" id="Phobius"/>
    </source>
</evidence>
<evidence type="ECO:0000313" key="19">
    <source>
        <dbReference type="Proteomes" id="UP001165289"/>
    </source>
</evidence>
<dbReference type="InterPro" id="IPR018097">
    <property type="entry name" value="EGF_Ca-bd_CS"/>
</dbReference>
<dbReference type="SUPFAM" id="SSF52058">
    <property type="entry name" value="L domain-like"/>
    <property type="match status" value="1"/>
</dbReference>
<dbReference type="SMART" id="SM00369">
    <property type="entry name" value="LRR_TYP"/>
    <property type="match status" value="4"/>
</dbReference>
<dbReference type="AlphaFoldDB" id="A0AAV7JFG2"/>
<dbReference type="PROSITE" id="PS50176">
    <property type="entry name" value="ARM_REPEAT"/>
    <property type="match status" value="1"/>
</dbReference>
<dbReference type="PROSITE" id="PS01187">
    <property type="entry name" value="EGF_CA"/>
    <property type="match status" value="1"/>
</dbReference>
<evidence type="ECO:0000256" key="12">
    <source>
        <dbReference type="ARBA" id="ARBA00023180"/>
    </source>
</evidence>